<dbReference type="Gene3D" id="2.30.280.10">
    <property type="entry name" value="SRA-YDG"/>
    <property type="match status" value="1"/>
</dbReference>
<reference evidence="14 15" key="1">
    <citation type="journal article" date="2014" name="PLoS ONE">
        <title>Global Analysis of Gene Expression Profiles in Physic Nut (Jatropha curcas L.) Seedlings Exposed to Salt Stress.</title>
        <authorList>
            <person name="Zhang L."/>
            <person name="Zhang C."/>
            <person name="Wu P."/>
            <person name="Chen Y."/>
            <person name="Li M."/>
            <person name="Jiang H."/>
            <person name="Wu G."/>
        </authorList>
    </citation>
    <scope>NUCLEOTIDE SEQUENCE [LARGE SCALE GENOMIC DNA]</scope>
    <source>
        <strain evidence="15">cv. GZQX0401</strain>
        <tissue evidence="14">Young leaves</tissue>
    </source>
</reference>
<keyword evidence="15" id="KW-1185">Reference proteome</keyword>
<dbReference type="InterPro" id="IPR007728">
    <property type="entry name" value="Pre-SET_dom"/>
</dbReference>
<dbReference type="GO" id="GO:0032259">
    <property type="term" value="P:methylation"/>
    <property type="evidence" value="ECO:0007669"/>
    <property type="project" value="UniProtKB-KW"/>
</dbReference>
<feature type="domain" description="Post-SET" evidence="12">
    <location>
        <begin position="1014"/>
        <end position="1030"/>
    </location>
</feature>
<evidence type="ECO:0000256" key="8">
    <source>
        <dbReference type="ARBA" id="ARBA00023328"/>
    </source>
</evidence>
<dbReference type="PROSITE" id="PS50868">
    <property type="entry name" value="POST_SET"/>
    <property type="match status" value="1"/>
</dbReference>
<dbReference type="GO" id="GO:0008270">
    <property type="term" value="F:zinc ion binding"/>
    <property type="evidence" value="ECO:0007669"/>
    <property type="project" value="InterPro"/>
</dbReference>
<dbReference type="Gene3D" id="2.170.270.10">
    <property type="entry name" value="SET domain"/>
    <property type="match status" value="1"/>
</dbReference>
<dbReference type="InterPro" id="IPR036987">
    <property type="entry name" value="SRA-YDG_sf"/>
</dbReference>
<dbReference type="AlphaFoldDB" id="A0A067KY84"/>
<evidence type="ECO:0000256" key="4">
    <source>
        <dbReference type="ARBA" id="ARBA00022679"/>
    </source>
</evidence>
<dbReference type="CDD" id="cd10545">
    <property type="entry name" value="SET_AtSUVH-like"/>
    <property type="match status" value="1"/>
</dbReference>
<dbReference type="InterPro" id="IPR003616">
    <property type="entry name" value="Post-SET_dom"/>
</dbReference>
<evidence type="ECO:0008006" key="16">
    <source>
        <dbReference type="Google" id="ProtNLM"/>
    </source>
</evidence>
<evidence type="ECO:0000256" key="7">
    <source>
        <dbReference type="ARBA" id="ARBA00023242"/>
    </source>
</evidence>
<keyword evidence="2" id="KW-0158">Chromosome</keyword>
<feature type="domain" description="SET" evidence="10">
    <location>
        <begin position="858"/>
        <end position="1000"/>
    </location>
</feature>
<evidence type="ECO:0000256" key="6">
    <source>
        <dbReference type="ARBA" id="ARBA00022853"/>
    </source>
</evidence>
<evidence type="ECO:0000259" key="11">
    <source>
        <dbReference type="PROSITE" id="PS50867"/>
    </source>
</evidence>
<proteinExistence type="predicted"/>
<accession>A0A067KY84</accession>
<dbReference type="InterPro" id="IPR001214">
    <property type="entry name" value="SET_dom"/>
</dbReference>
<dbReference type="Pfam" id="PF02182">
    <property type="entry name" value="SAD_SRA"/>
    <property type="match status" value="1"/>
</dbReference>
<dbReference type="SUPFAM" id="SSF82199">
    <property type="entry name" value="SET domain"/>
    <property type="match status" value="1"/>
</dbReference>
<dbReference type="PANTHER" id="PTHR45660:SF46">
    <property type="entry name" value="HISTONE-LYSINE N-METHYLTRANSFERASE, H3 LYSINE-9 SPECIFIC SUVH6"/>
    <property type="match status" value="1"/>
</dbReference>
<dbReference type="STRING" id="180498.A0A067KY84"/>
<dbReference type="InterPro" id="IPR046341">
    <property type="entry name" value="SET_dom_sf"/>
</dbReference>
<dbReference type="PANTHER" id="PTHR45660">
    <property type="entry name" value="HISTONE-LYSINE N-METHYLTRANSFERASE SETMAR"/>
    <property type="match status" value="1"/>
</dbReference>
<evidence type="ECO:0000256" key="9">
    <source>
        <dbReference type="PROSITE-ProRule" id="PRU00358"/>
    </source>
</evidence>
<dbReference type="PROSITE" id="PS51015">
    <property type="entry name" value="YDG"/>
    <property type="match status" value="1"/>
</dbReference>
<name>A0A067KY84_JATCU</name>
<evidence type="ECO:0000256" key="3">
    <source>
        <dbReference type="ARBA" id="ARBA00022603"/>
    </source>
</evidence>
<dbReference type="GO" id="GO:0000775">
    <property type="term" value="C:chromosome, centromeric region"/>
    <property type="evidence" value="ECO:0007669"/>
    <property type="project" value="UniProtKB-SubCell"/>
</dbReference>
<evidence type="ECO:0000313" key="14">
    <source>
        <dbReference type="EMBL" id="KDP39948.1"/>
    </source>
</evidence>
<gene>
    <name evidence="14" type="ORF">JCGZ_03479</name>
</gene>
<organism evidence="14 15">
    <name type="scientific">Jatropha curcas</name>
    <name type="common">Barbados nut</name>
    <dbReference type="NCBI Taxonomy" id="180498"/>
    <lineage>
        <taxon>Eukaryota</taxon>
        <taxon>Viridiplantae</taxon>
        <taxon>Streptophyta</taxon>
        <taxon>Embryophyta</taxon>
        <taxon>Tracheophyta</taxon>
        <taxon>Spermatophyta</taxon>
        <taxon>Magnoliopsida</taxon>
        <taxon>eudicotyledons</taxon>
        <taxon>Gunneridae</taxon>
        <taxon>Pentapetalae</taxon>
        <taxon>rosids</taxon>
        <taxon>fabids</taxon>
        <taxon>Malpighiales</taxon>
        <taxon>Euphorbiaceae</taxon>
        <taxon>Crotonoideae</taxon>
        <taxon>Jatropheae</taxon>
        <taxon>Jatropha</taxon>
    </lineage>
</organism>
<feature type="domain" description="YDG" evidence="13">
    <location>
        <begin position="579"/>
        <end position="725"/>
    </location>
</feature>
<dbReference type="InterPro" id="IPR003105">
    <property type="entry name" value="SRA_YDG"/>
</dbReference>
<feature type="domain" description="Pre-SET" evidence="11">
    <location>
        <begin position="795"/>
        <end position="855"/>
    </location>
</feature>
<comment type="subcellular location">
    <subcellularLocation>
        <location evidence="1">Chromosome</location>
        <location evidence="1">Centromere</location>
    </subcellularLocation>
    <subcellularLocation>
        <location evidence="9">Nucleus</location>
    </subcellularLocation>
</comment>
<protein>
    <recommendedName>
        <fullName evidence="16">Histone-lysine N-methyltransferase</fullName>
    </recommendedName>
</protein>
<evidence type="ECO:0000259" key="13">
    <source>
        <dbReference type="PROSITE" id="PS51015"/>
    </source>
</evidence>
<dbReference type="PROSITE" id="PS51575">
    <property type="entry name" value="SAM_MT43_SUVAR39_2"/>
    <property type="match status" value="1"/>
</dbReference>
<dbReference type="SMART" id="SM00466">
    <property type="entry name" value="SRA"/>
    <property type="match status" value="1"/>
</dbReference>
<dbReference type="GO" id="GO:0003690">
    <property type="term" value="F:double-stranded DNA binding"/>
    <property type="evidence" value="ECO:0007669"/>
    <property type="project" value="TreeGrafter"/>
</dbReference>
<dbReference type="SMART" id="SM00468">
    <property type="entry name" value="PreSET"/>
    <property type="match status" value="1"/>
</dbReference>
<dbReference type="InterPro" id="IPR025794">
    <property type="entry name" value="H3-K9-MeTrfase_plant"/>
</dbReference>
<evidence type="ECO:0000259" key="10">
    <source>
        <dbReference type="PROSITE" id="PS50280"/>
    </source>
</evidence>
<dbReference type="PROSITE" id="PS50280">
    <property type="entry name" value="SET"/>
    <property type="match status" value="1"/>
</dbReference>
<evidence type="ECO:0000256" key="1">
    <source>
        <dbReference type="ARBA" id="ARBA00004584"/>
    </source>
</evidence>
<dbReference type="InterPro" id="IPR051357">
    <property type="entry name" value="H3K9_HMTase_SUVAR3-9"/>
</dbReference>
<dbReference type="Pfam" id="PF00856">
    <property type="entry name" value="SET"/>
    <property type="match status" value="1"/>
</dbReference>
<evidence type="ECO:0000259" key="12">
    <source>
        <dbReference type="PROSITE" id="PS50868"/>
    </source>
</evidence>
<keyword evidence="6" id="KW-0156">Chromatin regulator</keyword>
<keyword evidence="3" id="KW-0489">Methyltransferase</keyword>
<dbReference type="InterPro" id="IPR015947">
    <property type="entry name" value="PUA-like_sf"/>
</dbReference>
<dbReference type="GO" id="GO:0005634">
    <property type="term" value="C:nucleus"/>
    <property type="evidence" value="ECO:0007669"/>
    <property type="project" value="UniProtKB-SubCell"/>
</dbReference>
<keyword evidence="7 9" id="KW-0539">Nucleus</keyword>
<dbReference type="EMBL" id="KK914336">
    <property type="protein sequence ID" value="KDP39948.1"/>
    <property type="molecule type" value="Genomic_DNA"/>
</dbReference>
<dbReference type="Pfam" id="PF05033">
    <property type="entry name" value="Pre-SET"/>
    <property type="match status" value="1"/>
</dbReference>
<dbReference type="SMART" id="SM00317">
    <property type="entry name" value="SET"/>
    <property type="match status" value="1"/>
</dbReference>
<dbReference type="GO" id="GO:0042054">
    <property type="term" value="F:histone methyltransferase activity"/>
    <property type="evidence" value="ECO:0007669"/>
    <property type="project" value="InterPro"/>
</dbReference>
<keyword evidence="5" id="KW-0949">S-adenosyl-L-methionine</keyword>
<evidence type="ECO:0000313" key="15">
    <source>
        <dbReference type="Proteomes" id="UP000027138"/>
    </source>
</evidence>
<dbReference type="KEGG" id="jcu:105632345"/>
<evidence type="ECO:0000256" key="5">
    <source>
        <dbReference type="ARBA" id="ARBA00022691"/>
    </source>
</evidence>
<dbReference type="SUPFAM" id="SSF88697">
    <property type="entry name" value="PUA domain-like"/>
    <property type="match status" value="1"/>
</dbReference>
<keyword evidence="4" id="KW-0808">Transferase</keyword>
<evidence type="ECO:0000256" key="2">
    <source>
        <dbReference type="ARBA" id="ARBA00022454"/>
    </source>
</evidence>
<sequence length="1030" mass="114347">MGLVDNTLQTESTRVVSLSNCSYSAGKSGRMLMENGHCDLPTGLPKYKRRRISAFRKFPTGCGRFALRISSRPNEEAVCVGKVENSVDREKNCDAFGDVTVLGSQCSSVLESLDPTTMLRPTNDEESKAEAPLISSDQADGLNSVNVTPAKLPLLGGPDDLNYAGDIDHLVKPSGYEIVGLTKDLTKADANYRVDHMDPRKYPPRRIISAVRDFPPHCGRNAPRFVKESANILAITENKCLGEEQSVIEEEQMKQGLKTDEQVGDSVPNGDALKYRLERNVPTLTGVHVQAGFEGPDAEDSRKKAEFGACSENEMNLTQQDILEQGIKSPGKSIQNQSDLNIEAVPESDKRYIGGLEDNMGMDYMEKKNMKRKIVEYIEGSELKLFEDVVVGLMASVNNPWKQGKMSRKPTKLAGGTDEDKGKKKAIILQEQSKAAVRTMKNDVQDFGGTCMKKKKKKNSSLSSNAYKGTIQMAEWDTEDNLGHGGESDDFQLVKRSHNFDVTLPPSCPSSLSGIGHDNDALVTRNKVRETLRLFQVVYRKLVKKEETKLKNIKRPDLVAATVLKQKGKYVNTKGKIIGSVPGVEVGDEFQYRVELNIIGLHRQTQGGIDFVKEGGRPICTSIVASGGYDDNMDDSDVLTYTGSGGMKTGEREPEDQKLERGNLALRNSIEAKNPVRVIRGDTRVSESSSARTKTYVYDGLYLVEKYWQEMGPHGKLVYKFRLVRIPGQPELAWKVVKKSKKYKVREGVCVDDISEGRELIPICAVNTIDDEKPPPFEYITRVIYPDWCRPIPPVGCVCINGCSETGNCPCVAKNGGEIPYNHNGAIVEAKPMVYECGPSCKCPPSCYNRVSQHGIKFQLEIFKTESRGWGVRSLNSIPSGSFICEYVGELLEEKEAEQRTGNDEYLFDIGNNNDNSLWDGLSNLISDTQSSSCEVVKESCFTIDAAKYGNIGRFINHSCSPNLYAQNILYDHEDKRIPHIMLFAAENIPPLQELTYHYNYIIGQVLDSDGNVRKKSCYCGSSECTGRMY</sequence>
<dbReference type="OrthoDB" id="5792673at2759"/>
<dbReference type="FunFam" id="2.30.280.10:FF:000003">
    <property type="entry name" value="Histone-lysine N-methyltransferase, H3 lysine-9 specific SUVH5"/>
    <property type="match status" value="1"/>
</dbReference>
<dbReference type="Proteomes" id="UP000027138">
    <property type="component" value="Unassembled WGS sequence"/>
</dbReference>
<keyword evidence="8" id="KW-0137">Centromere</keyword>
<dbReference type="PROSITE" id="PS50867">
    <property type="entry name" value="PRE_SET"/>
    <property type="match status" value="1"/>
</dbReference>